<sequence length="65" mass="7517">MSKKTFTFPFPSVHDFTSDVVLHICNPRTQEAKTRELEASLGYTVRPCLQSPKWGHSFKKKSSRF</sequence>
<reference evidence="2" key="1">
    <citation type="journal article" date="2011" name="Nat. Biotechnol.">
        <title>The genomic sequence of the Chinese hamster ovary (CHO)-K1 cell line.</title>
        <authorList>
            <person name="Xu X."/>
            <person name="Nagarajan H."/>
            <person name="Lewis N.E."/>
            <person name="Pan S."/>
            <person name="Cai Z."/>
            <person name="Liu X."/>
            <person name="Chen W."/>
            <person name="Xie M."/>
            <person name="Wang W."/>
            <person name="Hammond S."/>
            <person name="Andersen M.R."/>
            <person name="Neff N."/>
            <person name="Passarelli B."/>
            <person name="Koh W."/>
            <person name="Fan H.C."/>
            <person name="Wang J."/>
            <person name="Gui Y."/>
            <person name="Lee K.H."/>
            <person name="Betenbaugh M.J."/>
            <person name="Quake S.R."/>
            <person name="Famili I."/>
            <person name="Palsson B.O."/>
            <person name="Wang J."/>
        </authorList>
    </citation>
    <scope>NUCLEOTIDE SEQUENCE [LARGE SCALE GENOMIC DNA]</scope>
    <source>
        <strain evidence="2">CHO K1 cell line</strain>
    </source>
</reference>
<dbReference type="InParanoid" id="G3GXY8"/>
<dbReference type="Proteomes" id="UP000001075">
    <property type="component" value="Unassembled WGS sequence"/>
</dbReference>
<gene>
    <name evidence="1" type="ORF">I79_002633</name>
</gene>
<name>G3GXY8_CRIGR</name>
<evidence type="ECO:0000313" key="2">
    <source>
        <dbReference type="Proteomes" id="UP000001075"/>
    </source>
</evidence>
<accession>G3GXY8</accession>
<dbReference type="EMBL" id="JH000062">
    <property type="protein sequence ID" value="EGV97990.1"/>
    <property type="molecule type" value="Genomic_DNA"/>
</dbReference>
<organism evidence="1 2">
    <name type="scientific">Cricetulus griseus</name>
    <name type="common">Chinese hamster</name>
    <name type="synonym">Cricetulus barabensis griseus</name>
    <dbReference type="NCBI Taxonomy" id="10029"/>
    <lineage>
        <taxon>Eukaryota</taxon>
        <taxon>Metazoa</taxon>
        <taxon>Chordata</taxon>
        <taxon>Craniata</taxon>
        <taxon>Vertebrata</taxon>
        <taxon>Euteleostomi</taxon>
        <taxon>Mammalia</taxon>
        <taxon>Eutheria</taxon>
        <taxon>Euarchontoglires</taxon>
        <taxon>Glires</taxon>
        <taxon>Rodentia</taxon>
        <taxon>Myomorpha</taxon>
        <taxon>Muroidea</taxon>
        <taxon>Cricetidae</taxon>
        <taxon>Cricetinae</taxon>
        <taxon>Cricetulus</taxon>
    </lineage>
</organism>
<dbReference type="AlphaFoldDB" id="G3GXY8"/>
<evidence type="ECO:0000313" key="1">
    <source>
        <dbReference type="EMBL" id="EGV97990.1"/>
    </source>
</evidence>
<proteinExistence type="predicted"/>
<protein>
    <submittedName>
        <fullName evidence="1">Uncharacterized protein</fullName>
    </submittedName>
</protein>